<accession>A0ABP9TMU1</accession>
<dbReference type="PROSITE" id="PS51257">
    <property type="entry name" value="PROKAR_LIPOPROTEIN"/>
    <property type="match status" value="1"/>
</dbReference>
<feature type="chain" id="PRO_5047358822" evidence="1">
    <location>
        <begin position="24"/>
        <end position="135"/>
    </location>
</feature>
<dbReference type="RefSeq" id="WP_210101743.1">
    <property type="nucleotide sequence ID" value="NZ_BAABLK010000033.1"/>
</dbReference>
<keyword evidence="3" id="KW-1185">Reference proteome</keyword>
<evidence type="ECO:0000313" key="3">
    <source>
        <dbReference type="Proteomes" id="UP001501257"/>
    </source>
</evidence>
<organism evidence="2 3">
    <name type="scientific">Paeniglutamicibacter antarcticus</name>
    <dbReference type="NCBI Taxonomy" id="494023"/>
    <lineage>
        <taxon>Bacteria</taxon>
        <taxon>Bacillati</taxon>
        <taxon>Actinomycetota</taxon>
        <taxon>Actinomycetes</taxon>
        <taxon>Micrococcales</taxon>
        <taxon>Micrococcaceae</taxon>
        <taxon>Paeniglutamicibacter</taxon>
    </lineage>
</organism>
<gene>
    <name evidence="2" type="ORF">GCM10025778_22440</name>
</gene>
<keyword evidence="1" id="KW-0732">Signal</keyword>
<sequence>MAKNAFAILLAIAFLLTSTGCSASSRAERVSAGWNEALMEIPGVVSARSHDTLVPGMSRSGMVQTVIEAGGRSPEDVMLESLRGFSKLTNRAKPAASVNYSVLVDGSDVLYRPDIVGMESGPSIQSIADFVAQHP</sequence>
<evidence type="ECO:0000313" key="2">
    <source>
        <dbReference type="EMBL" id="GAA5227711.1"/>
    </source>
</evidence>
<dbReference type="EMBL" id="BAABLK010000033">
    <property type="protein sequence ID" value="GAA5227711.1"/>
    <property type="molecule type" value="Genomic_DNA"/>
</dbReference>
<name>A0ABP9TMU1_9MICC</name>
<reference evidence="3" key="1">
    <citation type="journal article" date="2019" name="Int. J. Syst. Evol. Microbiol.">
        <title>The Global Catalogue of Microorganisms (GCM) 10K type strain sequencing project: providing services to taxonomists for standard genome sequencing and annotation.</title>
        <authorList>
            <consortium name="The Broad Institute Genomics Platform"/>
            <consortium name="The Broad Institute Genome Sequencing Center for Infectious Disease"/>
            <person name="Wu L."/>
            <person name="Ma J."/>
        </authorList>
    </citation>
    <scope>NUCLEOTIDE SEQUENCE [LARGE SCALE GENOMIC DNA]</scope>
    <source>
        <strain evidence="3">JCM 18952</strain>
    </source>
</reference>
<evidence type="ECO:0000256" key="1">
    <source>
        <dbReference type="SAM" id="SignalP"/>
    </source>
</evidence>
<proteinExistence type="predicted"/>
<dbReference type="Proteomes" id="UP001501257">
    <property type="component" value="Unassembled WGS sequence"/>
</dbReference>
<comment type="caution">
    <text evidence="2">The sequence shown here is derived from an EMBL/GenBank/DDBJ whole genome shotgun (WGS) entry which is preliminary data.</text>
</comment>
<protein>
    <submittedName>
        <fullName evidence="2">Uncharacterized protein</fullName>
    </submittedName>
</protein>
<feature type="signal peptide" evidence="1">
    <location>
        <begin position="1"/>
        <end position="23"/>
    </location>
</feature>